<keyword evidence="4" id="KW-0804">Transcription</keyword>
<evidence type="ECO:0000313" key="6">
    <source>
        <dbReference type="EMBL" id="MEE3849347.1"/>
    </source>
</evidence>
<dbReference type="CDD" id="cd07814">
    <property type="entry name" value="SRPBCC_CalC_Aha1-like"/>
    <property type="match status" value="1"/>
</dbReference>
<dbReference type="SUPFAM" id="SSF55961">
    <property type="entry name" value="Bet v1-like"/>
    <property type="match status" value="1"/>
</dbReference>
<dbReference type="Gene3D" id="1.10.10.10">
    <property type="entry name" value="Winged helix-like DNA-binding domain superfamily/Winged helix DNA-binding domain"/>
    <property type="match status" value="1"/>
</dbReference>
<evidence type="ECO:0000256" key="4">
    <source>
        <dbReference type="ARBA" id="ARBA00023163"/>
    </source>
</evidence>
<dbReference type="EMBL" id="JAZDUF010000001">
    <property type="protein sequence ID" value="MEE3849347.1"/>
    <property type="molecule type" value="Genomic_DNA"/>
</dbReference>
<keyword evidence="3" id="KW-0238">DNA-binding</keyword>
<evidence type="ECO:0000256" key="3">
    <source>
        <dbReference type="ARBA" id="ARBA00023125"/>
    </source>
</evidence>
<dbReference type="RefSeq" id="WP_330430982.1">
    <property type="nucleotide sequence ID" value="NZ_JAZDUF010000001.1"/>
</dbReference>
<dbReference type="PANTHER" id="PTHR33154">
    <property type="entry name" value="TRANSCRIPTIONAL REGULATOR, ARSR FAMILY"/>
    <property type="match status" value="1"/>
</dbReference>
<dbReference type="InterPro" id="IPR011991">
    <property type="entry name" value="ArsR-like_HTH"/>
</dbReference>
<dbReference type="NCBIfam" id="NF033788">
    <property type="entry name" value="HTH_metalloreg"/>
    <property type="match status" value="1"/>
</dbReference>
<dbReference type="InterPro" id="IPR036388">
    <property type="entry name" value="WH-like_DNA-bd_sf"/>
</dbReference>
<dbReference type="SMART" id="SM00418">
    <property type="entry name" value="HTH_ARSR"/>
    <property type="match status" value="1"/>
</dbReference>
<feature type="domain" description="HTH arsR-type" evidence="5">
    <location>
        <begin position="1"/>
        <end position="94"/>
    </location>
</feature>
<keyword evidence="2" id="KW-0805">Transcription regulation</keyword>
<dbReference type="InterPro" id="IPR051081">
    <property type="entry name" value="HTH_MetalResp_TranReg"/>
</dbReference>
<reference evidence="6 7" key="1">
    <citation type="submission" date="2024-01" db="EMBL/GenBank/DDBJ databases">
        <title>Draft genome sequence of Gordonia sp. LSe1-13.</title>
        <authorList>
            <person name="Suphannarot A."/>
            <person name="Mingma R."/>
        </authorList>
    </citation>
    <scope>NUCLEOTIDE SEQUENCE [LARGE SCALE GENOMIC DNA]</scope>
    <source>
        <strain evidence="6 7">LSe1-13</strain>
    </source>
</reference>
<organism evidence="6 7">
    <name type="scientific">Gordonia sesuvii</name>
    <dbReference type="NCBI Taxonomy" id="3116777"/>
    <lineage>
        <taxon>Bacteria</taxon>
        <taxon>Bacillati</taxon>
        <taxon>Actinomycetota</taxon>
        <taxon>Actinomycetes</taxon>
        <taxon>Mycobacteriales</taxon>
        <taxon>Gordoniaceae</taxon>
        <taxon>Gordonia</taxon>
    </lineage>
</organism>
<dbReference type="Proteomes" id="UP001347146">
    <property type="component" value="Unassembled WGS sequence"/>
</dbReference>
<dbReference type="Pfam" id="PF01022">
    <property type="entry name" value="HTH_5"/>
    <property type="match status" value="1"/>
</dbReference>
<comment type="caution">
    <text evidence="6">The sequence shown here is derived from an EMBL/GenBank/DDBJ whole genome shotgun (WGS) entry which is preliminary data.</text>
</comment>
<dbReference type="SUPFAM" id="SSF46785">
    <property type="entry name" value="Winged helix' DNA-binding domain"/>
    <property type="match status" value="1"/>
</dbReference>
<dbReference type="Gene3D" id="3.30.530.20">
    <property type="match status" value="1"/>
</dbReference>
<protein>
    <submittedName>
        <fullName evidence="6">Metalloregulator ArsR/SmtB family transcription factor</fullName>
    </submittedName>
</protein>
<dbReference type="CDD" id="cd00090">
    <property type="entry name" value="HTH_ARSR"/>
    <property type="match status" value="1"/>
</dbReference>
<proteinExistence type="inferred from homology"/>
<dbReference type="InterPro" id="IPR023393">
    <property type="entry name" value="START-like_dom_sf"/>
</dbReference>
<sequence>MDQVISALGDNARWRLVELLAERPRSVGELAGLTGQRQPQTTKHLQTLARAGLVTVFPLGQRRVYALEAQPLRDLRERVDDLISAVEAHAADREALANYRTAIDREAAAAVRPHWADGRTYTFERELAAAAALVWQYWTDAELLAAWWAPVPMTVAACSITPEPGGSIVVEFVDPEGVRYRSEGSVAVAVAPGRLVFELRVLDDNGRITFTGHHDLALTTAGAGTRLRLELSISATETEAAQQIAGIETGWGQVLDNLAAAIRAGDSTTHTDNKGARS</sequence>
<evidence type="ECO:0000313" key="7">
    <source>
        <dbReference type="Proteomes" id="UP001347146"/>
    </source>
</evidence>
<comment type="similarity">
    <text evidence="1">Belongs to the AHA1 family.</text>
</comment>
<name>A0ABU7M896_9ACTN</name>
<evidence type="ECO:0000259" key="5">
    <source>
        <dbReference type="PROSITE" id="PS50987"/>
    </source>
</evidence>
<gene>
    <name evidence="6" type="ORF">VZC37_03345</name>
</gene>
<dbReference type="InterPro" id="IPR013538">
    <property type="entry name" value="ASHA1/2-like_C"/>
</dbReference>
<evidence type="ECO:0000256" key="1">
    <source>
        <dbReference type="ARBA" id="ARBA00006817"/>
    </source>
</evidence>
<dbReference type="PANTHER" id="PTHR33154:SF33">
    <property type="entry name" value="TRANSCRIPTIONAL REPRESSOR SDPR"/>
    <property type="match status" value="1"/>
</dbReference>
<evidence type="ECO:0000256" key="2">
    <source>
        <dbReference type="ARBA" id="ARBA00023015"/>
    </source>
</evidence>
<dbReference type="InterPro" id="IPR036390">
    <property type="entry name" value="WH_DNA-bd_sf"/>
</dbReference>
<dbReference type="Pfam" id="PF08327">
    <property type="entry name" value="AHSA1"/>
    <property type="match status" value="1"/>
</dbReference>
<dbReference type="PROSITE" id="PS50987">
    <property type="entry name" value="HTH_ARSR_2"/>
    <property type="match status" value="1"/>
</dbReference>
<keyword evidence="7" id="KW-1185">Reference proteome</keyword>
<accession>A0ABU7M896</accession>
<dbReference type="InterPro" id="IPR001845">
    <property type="entry name" value="HTH_ArsR_DNA-bd_dom"/>
</dbReference>